<dbReference type="EMBL" id="CP042652">
    <property type="protein sequence ID" value="QKE28812.1"/>
    <property type="molecule type" value="Genomic_DNA"/>
</dbReference>
<feature type="coiled-coil region" evidence="1">
    <location>
        <begin position="537"/>
        <end position="578"/>
    </location>
</feature>
<accession>A0A6M8EFQ9</accession>
<organism evidence="3 4">
    <name type="scientific">Arcobacter acticola</name>
    <dbReference type="NCBI Taxonomy" id="1849015"/>
    <lineage>
        <taxon>Bacteria</taxon>
        <taxon>Pseudomonadati</taxon>
        <taxon>Campylobacterota</taxon>
        <taxon>Epsilonproteobacteria</taxon>
        <taxon>Campylobacterales</taxon>
        <taxon>Arcobacteraceae</taxon>
        <taxon>Arcobacter</taxon>
    </lineage>
</organism>
<sequence>MILTNLKLENFKKYVSHSISFEEGLTGIIGKNGSGKSTIFEAILFALYGELKNKGDKEIVRNANASIKDVVSVDLDFEFENTPYKISREFRGKTLSANAKLYKNEELLITGAKETTAYIVKLTKMNKDAFSHTLFASQKELTSLSTKKPEDRKKMIRKLLGLEKIDYIEKELIEKSRDLKRDISAYIEILLSSDDIKDKKEHIVKHKEQLDIYTNTSIEKAKHIDSIKLQELDIRKELEVYIQTKEKKQNLFSNLELLKNTINAHISNQTKLAREIELLNEKQKELKGLENVKGEYTKLHDSIKEQEQLKEYHIRKERLLEEQKNLREHYKKSKDTINTLEQESSLHGELIKKEKELLGIQEEIKQELIKLNQKEKELVQEIAGEEKLIADINKKIQNIKNLGRDSNCPTCTRPLLDEYDNVISSLEAIVKTAQEQKISKTKEELEKIGILKTAQDQIQKQNATEYFEVSKSLNLCESKKRDLFIEKEHFVKVEAQGMKNKEELAKLEIYTYDNTIHQNLIEKQKELKTKYEYVLSLETMLKRVDSLKEEYENTNKNIEKLSNEYNEKELSYKEINYDEVKHKEKQKMFDEVQASKEQKINVLNELKVQIATIQGQIKTIQETLDNNDIQAKKVQTKKDDLQDYEKIKISLGLFKTKLNSKVAPRISDIASNMYAQITKGKYQHIEVSNDFDFYIYDEGKKFPIERFSGGEIDLANLVLRIAISKTLSELSGASSIEFLAFDEVFGSQDEARRMEIIEAFHTIKEQYRQIFLISHEMEIKEMFERVVEV</sequence>
<dbReference type="RefSeq" id="WP_172126369.1">
    <property type="nucleotide sequence ID" value="NZ_CP042652.1"/>
</dbReference>
<dbReference type="KEGG" id="paco:AACT_1657"/>
<feature type="coiled-coil region" evidence="1">
    <location>
        <begin position="272"/>
        <end position="436"/>
    </location>
</feature>
<dbReference type="Gene3D" id="1.10.287.510">
    <property type="entry name" value="Helix hairpin bin"/>
    <property type="match status" value="1"/>
</dbReference>
<dbReference type="Proteomes" id="UP000503483">
    <property type="component" value="Chromosome"/>
</dbReference>
<dbReference type="SUPFAM" id="SSF52540">
    <property type="entry name" value="P-loop containing nucleoside triphosphate hydrolases"/>
    <property type="match status" value="2"/>
</dbReference>
<keyword evidence="3" id="KW-0378">Hydrolase</keyword>
<dbReference type="InterPro" id="IPR027417">
    <property type="entry name" value="P-loop_NTPase"/>
</dbReference>
<name>A0A6M8EFQ9_9BACT</name>
<protein>
    <submittedName>
        <fullName evidence="3">SbcCD-like exonuclease, ATPase subunit</fullName>
    </submittedName>
</protein>
<reference evidence="3 4" key="1">
    <citation type="submission" date="2019-08" db="EMBL/GenBank/DDBJ databases">
        <title>Complete genome sequence of Arcobacter acticola.</title>
        <authorList>
            <person name="Miller W."/>
        </authorList>
    </citation>
    <scope>NUCLEOTIDE SEQUENCE [LARGE SCALE GENOMIC DNA]</scope>
    <source>
        <strain evidence="3 4">KCTC 52212</strain>
    </source>
</reference>
<dbReference type="Pfam" id="PF13476">
    <property type="entry name" value="AAA_23"/>
    <property type="match status" value="1"/>
</dbReference>
<gene>
    <name evidence="3" type="ORF">AACT_1657</name>
</gene>
<keyword evidence="1" id="KW-0175">Coiled coil</keyword>
<dbReference type="GO" id="GO:0006302">
    <property type="term" value="P:double-strand break repair"/>
    <property type="evidence" value="ECO:0007669"/>
    <property type="project" value="InterPro"/>
</dbReference>
<proteinExistence type="predicted"/>
<feature type="domain" description="Rad50/SbcC-type AAA" evidence="2">
    <location>
        <begin position="6"/>
        <end position="210"/>
    </location>
</feature>
<evidence type="ECO:0000313" key="4">
    <source>
        <dbReference type="Proteomes" id="UP000503483"/>
    </source>
</evidence>
<dbReference type="AlphaFoldDB" id="A0A6M8EFQ9"/>
<dbReference type="PANTHER" id="PTHR32114">
    <property type="entry name" value="ABC TRANSPORTER ABCH.3"/>
    <property type="match status" value="1"/>
</dbReference>
<keyword evidence="3" id="KW-0269">Exonuclease</keyword>
<keyword evidence="4" id="KW-1185">Reference proteome</keyword>
<dbReference type="GO" id="GO:0004527">
    <property type="term" value="F:exonuclease activity"/>
    <property type="evidence" value="ECO:0007669"/>
    <property type="project" value="UniProtKB-KW"/>
</dbReference>
<evidence type="ECO:0000256" key="1">
    <source>
        <dbReference type="SAM" id="Coils"/>
    </source>
</evidence>
<evidence type="ECO:0000259" key="2">
    <source>
        <dbReference type="Pfam" id="PF13476"/>
    </source>
</evidence>
<evidence type="ECO:0000313" key="3">
    <source>
        <dbReference type="EMBL" id="QKE28812.1"/>
    </source>
</evidence>
<keyword evidence="3" id="KW-0540">Nuclease</keyword>
<dbReference type="Gene3D" id="3.40.50.300">
    <property type="entry name" value="P-loop containing nucleotide triphosphate hydrolases"/>
    <property type="match status" value="2"/>
</dbReference>
<dbReference type="InterPro" id="IPR038729">
    <property type="entry name" value="Rad50/SbcC_AAA"/>
</dbReference>
<dbReference type="PANTHER" id="PTHR32114:SF2">
    <property type="entry name" value="ABC TRANSPORTER ABCH.3"/>
    <property type="match status" value="1"/>
</dbReference>
<dbReference type="SUPFAM" id="SSF75712">
    <property type="entry name" value="Rad50 coiled-coil Zn hook"/>
    <property type="match status" value="1"/>
</dbReference>
<dbReference type="GO" id="GO:0016887">
    <property type="term" value="F:ATP hydrolysis activity"/>
    <property type="evidence" value="ECO:0007669"/>
    <property type="project" value="InterPro"/>
</dbReference>